<proteinExistence type="predicted"/>
<dbReference type="PANTHER" id="PTHR33121">
    <property type="entry name" value="CYCLIC DI-GMP PHOSPHODIESTERASE PDEF"/>
    <property type="match status" value="1"/>
</dbReference>
<keyword evidence="1" id="KW-0472">Membrane</keyword>
<feature type="transmembrane region" description="Helical" evidence="1">
    <location>
        <begin position="12"/>
        <end position="36"/>
    </location>
</feature>
<dbReference type="SMART" id="SM00267">
    <property type="entry name" value="GGDEF"/>
    <property type="match status" value="1"/>
</dbReference>
<dbReference type="Gene3D" id="3.30.70.270">
    <property type="match status" value="1"/>
</dbReference>
<dbReference type="PROSITE" id="PS50883">
    <property type="entry name" value="EAL"/>
    <property type="match status" value="1"/>
</dbReference>
<organism evidence="4 5">
    <name type="scientific">Anaerorhabdus furcosa</name>
    <dbReference type="NCBI Taxonomy" id="118967"/>
    <lineage>
        <taxon>Bacteria</taxon>
        <taxon>Bacillati</taxon>
        <taxon>Bacillota</taxon>
        <taxon>Erysipelotrichia</taxon>
        <taxon>Erysipelotrichales</taxon>
        <taxon>Erysipelotrichaceae</taxon>
        <taxon>Anaerorhabdus</taxon>
    </lineage>
</organism>
<dbReference type="Pfam" id="PF00563">
    <property type="entry name" value="EAL"/>
    <property type="match status" value="1"/>
</dbReference>
<dbReference type="GO" id="GO:0071111">
    <property type="term" value="F:cyclic-guanylate-specific phosphodiesterase activity"/>
    <property type="evidence" value="ECO:0007669"/>
    <property type="project" value="InterPro"/>
</dbReference>
<dbReference type="SUPFAM" id="SSF55073">
    <property type="entry name" value="Nucleotide cyclase"/>
    <property type="match status" value="1"/>
</dbReference>
<keyword evidence="1" id="KW-1133">Transmembrane helix</keyword>
<keyword evidence="1" id="KW-0812">Transmembrane</keyword>
<dbReference type="InterPro" id="IPR035919">
    <property type="entry name" value="EAL_sf"/>
</dbReference>
<protein>
    <submittedName>
        <fullName evidence="4">Diguanylate cyclase (GGDEF) domain-containing protein</fullName>
    </submittedName>
</protein>
<dbReference type="Gene3D" id="3.20.20.450">
    <property type="entry name" value="EAL domain"/>
    <property type="match status" value="1"/>
</dbReference>
<dbReference type="STRING" id="118967.SAMN02745191_0725"/>
<evidence type="ECO:0000256" key="1">
    <source>
        <dbReference type="SAM" id="Phobius"/>
    </source>
</evidence>
<dbReference type="InterPro" id="IPR050706">
    <property type="entry name" value="Cyclic-di-GMP_PDE-like"/>
</dbReference>
<dbReference type="RefSeq" id="WP_078711161.1">
    <property type="nucleotide sequence ID" value="NZ_FUWY01000002.1"/>
</dbReference>
<dbReference type="InterPro" id="IPR001633">
    <property type="entry name" value="EAL_dom"/>
</dbReference>
<dbReference type="InterPro" id="IPR043128">
    <property type="entry name" value="Rev_trsase/Diguanyl_cyclase"/>
</dbReference>
<dbReference type="PROSITE" id="PS50887">
    <property type="entry name" value="GGDEF"/>
    <property type="match status" value="1"/>
</dbReference>
<dbReference type="CDD" id="cd01948">
    <property type="entry name" value="EAL"/>
    <property type="match status" value="1"/>
</dbReference>
<dbReference type="OrthoDB" id="1049477at2"/>
<dbReference type="InterPro" id="IPR000160">
    <property type="entry name" value="GGDEF_dom"/>
</dbReference>
<sequence>MTSYKLKSKKPYLLTIIIVIFLSMFLVAISSMYFAYLRKTVEKDNQYYMNELVSQMSNNVKDTVTNKFTFLETVEILLKNDYLKSYDRLKDIIEDQRQNWNFKSLFLIDSKGNLINENNEVVDNVQNLKLYNNMKHRYSSISISTNSSVGEGIMFTMPIRNVTIDGTNYLGICAVYDLDVFKSILSVDVFNAKSTSTVFNAEGEIIFTTNPNISNLDINYFNYLISNSQKNEIEVEKLKTLAQNYQPGEIQIIENGEKNYISFDPLKFENLYFSISVPYHVANAQFNLFMDSTIAFLMFVTLGGVALSIYIGYRHHITKKELERIAFIDSLTGTNSLQYFKLNLQNYFEENDSYQYAIVYTNVHQFRLINEEQGREYGDYILRLIKNVVTDNLSNGEMLGRIDSDHFIILVHYIDEIELAERFKIWASEISERMREEAIHFSPPTLDFGVYIINEEDKNLIDYQVLIDRSKFVMNTKMKKCGPRAMYSIYNLRRDQSMVREKYLEDVMEDAIKGSEFKVYLQPKVDVHTNQIVGAEALVRWITMKNEIISPVEFIPLFEKNGFIIELDLFVFEEVCKMIRKWIDEDKKIVKISINLSAHHFENTNFIKDYENIIQKYNVPSKYLEFEFTESAINEHVELISGIVKQIHDIGMTCSVDDFGSGYSSLNRIKDIQVDTLKIDRVFLLMNEENKQRGQSVIKSIIELARNLEMTTVVEGVENEEQLNMLKELNCDFIQGYYFYKPLAQEQFEEAVNKKSCNQ</sequence>
<dbReference type="EMBL" id="FUWY01000002">
    <property type="protein sequence ID" value="SJZ49567.1"/>
    <property type="molecule type" value="Genomic_DNA"/>
</dbReference>
<dbReference type="AlphaFoldDB" id="A0A1T4L4S2"/>
<feature type="transmembrane region" description="Helical" evidence="1">
    <location>
        <begin position="294"/>
        <end position="313"/>
    </location>
</feature>
<evidence type="ECO:0000259" key="3">
    <source>
        <dbReference type="PROSITE" id="PS50887"/>
    </source>
</evidence>
<evidence type="ECO:0000259" key="2">
    <source>
        <dbReference type="PROSITE" id="PS50883"/>
    </source>
</evidence>
<name>A0A1T4L4S2_9FIRM</name>
<reference evidence="5" key="1">
    <citation type="submission" date="2017-02" db="EMBL/GenBank/DDBJ databases">
        <authorList>
            <person name="Varghese N."/>
            <person name="Submissions S."/>
        </authorList>
    </citation>
    <scope>NUCLEOTIDE SEQUENCE [LARGE SCALE GENOMIC DNA]</scope>
    <source>
        <strain evidence="5">ATCC 25662</strain>
    </source>
</reference>
<dbReference type="PANTHER" id="PTHR33121:SF71">
    <property type="entry name" value="OXYGEN SENSOR PROTEIN DOSP"/>
    <property type="match status" value="1"/>
</dbReference>
<gene>
    <name evidence="4" type="ORF">SAMN02745191_0725</name>
</gene>
<evidence type="ECO:0000313" key="4">
    <source>
        <dbReference type="EMBL" id="SJZ49567.1"/>
    </source>
</evidence>
<dbReference type="Proteomes" id="UP000243297">
    <property type="component" value="Unassembled WGS sequence"/>
</dbReference>
<accession>A0A1T4L4S2</accession>
<dbReference type="SUPFAM" id="SSF141868">
    <property type="entry name" value="EAL domain-like"/>
    <property type="match status" value="1"/>
</dbReference>
<dbReference type="InterPro" id="IPR029787">
    <property type="entry name" value="Nucleotide_cyclase"/>
</dbReference>
<evidence type="ECO:0000313" key="5">
    <source>
        <dbReference type="Proteomes" id="UP000243297"/>
    </source>
</evidence>
<keyword evidence="5" id="KW-1185">Reference proteome</keyword>
<feature type="domain" description="GGDEF" evidence="3">
    <location>
        <begin position="354"/>
        <end position="492"/>
    </location>
</feature>
<dbReference type="Pfam" id="PF00990">
    <property type="entry name" value="GGDEF"/>
    <property type="match status" value="1"/>
</dbReference>
<dbReference type="SMART" id="SM00052">
    <property type="entry name" value="EAL"/>
    <property type="match status" value="1"/>
</dbReference>
<feature type="domain" description="EAL" evidence="2">
    <location>
        <begin position="501"/>
        <end position="756"/>
    </location>
</feature>